<keyword evidence="1" id="KW-0808">Transferase</keyword>
<dbReference type="PANTHER" id="PTHR46638:SF1">
    <property type="entry name" value="CORRINOID ADENOSYLTRANSFERASE"/>
    <property type="match status" value="1"/>
</dbReference>
<dbReference type="InterPro" id="IPR027417">
    <property type="entry name" value="P-loop_NTPase"/>
</dbReference>
<dbReference type="Gene3D" id="3.40.50.300">
    <property type="entry name" value="P-loop containing nucleotide triphosphate hydrolases"/>
    <property type="match status" value="1"/>
</dbReference>
<dbReference type="GO" id="GO:0005524">
    <property type="term" value="F:ATP binding"/>
    <property type="evidence" value="ECO:0007669"/>
    <property type="project" value="InterPro"/>
</dbReference>
<protein>
    <submittedName>
        <fullName evidence="1">Cob(I)yrinic acid a,c-diamide adenosyltransferase</fullName>
    </submittedName>
</protein>
<proteinExistence type="predicted"/>
<sequence length="179" mass="20013">MKKEKLTRGLIQVYTGNGKGKTTAAFGLALRAAGRGLRVFILQFMKGGDYGEVKAVKLLKPYITIKKTGLCTFVNKNNPTRKDIKLAGEGLKTALKTIEDGKYDVVILDEIICAVDFKLLDLKKVLNLLEKKPPFVELILTGRNAPKEIMDMADLVTEMKEIKHYYRNLKIGARKGIEL</sequence>
<dbReference type="InterPro" id="IPR003724">
    <property type="entry name" value="CblAdoTrfase_CobA"/>
</dbReference>
<gene>
    <name evidence="1" type="ORF">A3G31_05255</name>
</gene>
<accession>A0A1F7SK71</accession>
<evidence type="ECO:0000313" key="2">
    <source>
        <dbReference type="Proteomes" id="UP000178082"/>
    </source>
</evidence>
<dbReference type="PIRSF" id="PIRSF015617">
    <property type="entry name" value="Adensltrnsf_CobA"/>
    <property type="match status" value="1"/>
</dbReference>
<dbReference type="AlphaFoldDB" id="A0A1F7SK71"/>
<dbReference type="PANTHER" id="PTHR46638">
    <property type="entry name" value="CORRINOID ADENOSYLTRANSFERASE"/>
    <property type="match status" value="1"/>
</dbReference>
<reference evidence="1 2" key="1">
    <citation type="journal article" date="2016" name="Nat. Commun.">
        <title>Thousands of microbial genomes shed light on interconnected biogeochemical processes in an aquifer system.</title>
        <authorList>
            <person name="Anantharaman K."/>
            <person name="Brown C.T."/>
            <person name="Hug L.A."/>
            <person name="Sharon I."/>
            <person name="Castelle C.J."/>
            <person name="Probst A.J."/>
            <person name="Thomas B.C."/>
            <person name="Singh A."/>
            <person name="Wilkins M.J."/>
            <person name="Karaoz U."/>
            <person name="Brodie E.L."/>
            <person name="Williams K.H."/>
            <person name="Hubbard S.S."/>
            <person name="Banfield J.F."/>
        </authorList>
    </citation>
    <scope>NUCLEOTIDE SEQUENCE [LARGE SCALE GENOMIC DNA]</scope>
</reference>
<organism evidence="1 2">
    <name type="scientific">Candidatus Schekmanbacteria bacterium RIFCSPLOWO2_12_FULL_38_15</name>
    <dbReference type="NCBI Taxonomy" id="1817883"/>
    <lineage>
        <taxon>Bacteria</taxon>
        <taxon>Candidatus Schekmaniibacteriota</taxon>
    </lineage>
</organism>
<dbReference type="STRING" id="1817883.A3G31_05255"/>
<dbReference type="Pfam" id="PF02572">
    <property type="entry name" value="CobA_CobO_BtuR"/>
    <property type="match status" value="1"/>
</dbReference>
<dbReference type="CDD" id="cd00561">
    <property type="entry name" value="CobA_ACA"/>
    <property type="match status" value="1"/>
</dbReference>
<dbReference type="NCBIfam" id="NF004637">
    <property type="entry name" value="PRK05986.1"/>
    <property type="match status" value="1"/>
</dbReference>
<dbReference type="SUPFAM" id="SSF52540">
    <property type="entry name" value="P-loop containing nucleoside triphosphate hydrolases"/>
    <property type="match status" value="1"/>
</dbReference>
<dbReference type="GO" id="GO:0009236">
    <property type="term" value="P:cobalamin biosynthetic process"/>
    <property type="evidence" value="ECO:0007669"/>
    <property type="project" value="InterPro"/>
</dbReference>
<dbReference type="Proteomes" id="UP000178082">
    <property type="component" value="Unassembled WGS sequence"/>
</dbReference>
<dbReference type="NCBIfam" id="TIGR00708">
    <property type="entry name" value="cobA"/>
    <property type="match status" value="1"/>
</dbReference>
<dbReference type="EMBL" id="MGDI01000016">
    <property type="protein sequence ID" value="OGL54171.1"/>
    <property type="molecule type" value="Genomic_DNA"/>
</dbReference>
<name>A0A1F7SK71_9BACT</name>
<dbReference type="GO" id="GO:0008817">
    <property type="term" value="F:corrinoid adenosyltransferase activity"/>
    <property type="evidence" value="ECO:0007669"/>
    <property type="project" value="InterPro"/>
</dbReference>
<evidence type="ECO:0000313" key="1">
    <source>
        <dbReference type="EMBL" id="OGL54171.1"/>
    </source>
</evidence>
<comment type="caution">
    <text evidence="1">The sequence shown here is derived from an EMBL/GenBank/DDBJ whole genome shotgun (WGS) entry which is preliminary data.</text>
</comment>